<dbReference type="InterPro" id="IPR045967">
    <property type="entry name" value="HAM1-like_N"/>
</dbReference>
<evidence type="ECO:0000313" key="5">
    <source>
        <dbReference type="EMBL" id="OAQ90569.1"/>
    </source>
</evidence>
<dbReference type="EMBL" id="LSBI01000004">
    <property type="protein sequence ID" value="OAQ90569.1"/>
    <property type="molecule type" value="Genomic_DNA"/>
</dbReference>
<dbReference type="Proteomes" id="UP000078240">
    <property type="component" value="Unassembled WGS sequence"/>
</dbReference>
<dbReference type="Proteomes" id="UP000078340">
    <property type="component" value="Unassembled WGS sequence"/>
</dbReference>
<feature type="domain" description="HAM1-like N-terminal" evidence="3">
    <location>
        <begin position="3"/>
        <end position="618"/>
    </location>
</feature>
<reference evidence="6 8" key="2">
    <citation type="journal article" date="2016" name="Front. Microbiol.">
        <title>Genome and transcriptome sequences reveal the specific parasitism of the nematophagous Purpureocillium lilacinum 36-1.</title>
        <authorList>
            <person name="Xie J."/>
            <person name="Li S."/>
            <person name="Mo C."/>
            <person name="Xiao X."/>
            <person name="Peng D."/>
            <person name="Wang G."/>
            <person name="Xiao Y."/>
        </authorList>
    </citation>
    <scope>NUCLEOTIDE SEQUENCE [LARGE SCALE GENOMIC DNA]</scope>
    <source>
        <strain evidence="6 8">36-1</strain>
    </source>
</reference>
<sequence length="901" mass="98767">MAATVNKPTDIKQKEADINRKLQIYGIVSAFSQGKVPSNDQIDVALNSFLQSRALSRPSDQLSDDGKTLVKDTRDVVELAKKLLLSKNQGNLIQDFIWQTWQYDTKSVQGPNAPISKDTAKRDGDEALQGLRTLGTLLITNGQFRKLLSDSTVLFRDMIGDAATSAADRVRPDEEKLSQIDKPAADNTWHEAPDLSKENLRKQAKGIYGGNAKEDAKDVANAGANAAVPQNTPAGAVAARDQPVDKIAGQNAAITAAKGKIDQNVDQETQDKIKQRNEEYRRRAKEYFNKKLPEERKDQIIFRLKKMILECQQHPDYSSAIQTLLRLAESYGQHGRTLGEGSAGSAKQARTGLKAAEDDLRTLIERFANGTSTSDLWASISQIYKDADKDQELRGWFKNMDNYIRRCLLEQGYILDESSTKEWDRLYEHGRYLLRDKYRGHTDRVIDETKFLADQFEKDPHNKAFGDAVQKLFNHLGHDASGKSTFKPHLIKDLTEVILPAVLANINYIPIPRIEYVDPQFDVVIENLVLESDNFMPNVFEVASEHYFRMGRKKIANKHHNTMDVKVAGIQMDLRDVSFHVKRKRGFPAISDTGIADILLPGNGFSFRMKVSTAHKTDRQNYFKVDKVDVDFKGLNIKVKKSSHKLLFGLVKPLVLKVLRKPIQKAVEKAIKDQCNKADQELYQIKLEADRAAKEGDNEAEKKANFYTRYYQAAQKRYLDGKQKTKEVADDKKVNVAMTMEDSILPNVKLPGGVSSKATEYKELARKGDKWESPVFSIGSAKKSTDIPSAPHIENKAHSAGPSGVAGAAGAGAAGGVAGAGLAGTSVPPTTGAATGIPLGATNGATNGAKTGYGGVTNGISGLGGVTNGGTNGNTATVNLHGGKPISADGTNINSHGLGAR</sequence>
<comment type="caution">
    <text evidence="4">The sequence shown here is derived from an EMBL/GenBank/DDBJ whole genome shotgun (WGS) entry which is preliminary data.</text>
</comment>
<feature type="domain" description="HAM1-like C-terminal" evidence="2">
    <location>
        <begin position="630"/>
        <end position="788"/>
    </location>
</feature>
<dbReference type="OMA" id="NTWHEAP"/>
<dbReference type="GeneID" id="28886857"/>
<dbReference type="PANTHER" id="PTHR31138">
    <property type="entry name" value="CHROMOSOME 19, WHOLE GENOME SHOTGUN SEQUENCE"/>
    <property type="match status" value="1"/>
</dbReference>
<feature type="region of interest" description="Disordered" evidence="1">
    <location>
        <begin position="782"/>
        <end position="810"/>
    </location>
</feature>
<gene>
    <name evidence="6" type="ORF">PCL_01791</name>
    <name evidence="4" type="ORF">VFPBJ_02556</name>
    <name evidence="5" type="ORF">VFPFJ_04728</name>
</gene>
<dbReference type="EMBL" id="LCWV01000014">
    <property type="protein sequence ID" value="PWI68702.1"/>
    <property type="molecule type" value="Genomic_DNA"/>
</dbReference>
<dbReference type="Proteomes" id="UP000245956">
    <property type="component" value="Unassembled WGS sequence"/>
</dbReference>
<dbReference type="EMBL" id="LSBH01000002">
    <property type="protein sequence ID" value="OAQ83789.1"/>
    <property type="molecule type" value="Genomic_DNA"/>
</dbReference>
<dbReference type="RefSeq" id="XP_018179288.1">
    <property type="nucleotide sequence ID" value="XM_018321808.1"/>
</dbReference>
<proteinExistence type="predicted"/>
<dbReference type="Pfam" id="PF14613">
    <property type="entry name" value="HAM1_C"/>
    <property type="match status" value="1"/>
</dbReference>
<dbReference type="STRING" id="33203.A0A179H346"/>
<dbReference type="Gene3D" id="3.15.10.10">
    <property type="entry name" value="Bactericidal permeability-increasing protein, domain 1"/>
    <property type="match status" value="1"/>
</dbReference>
<evidence type="ECO:0000313" key="7">
    <source>
        <dbReference type="Proteomes" id="UP000078240"/>
    </source>
</evidence>
<organism evidence="4 7">
    <name type="scientific">Purpureocillium lilacinum</name>
    <name type="common">Paecilomyces lilacinus</name>
    <dbReference type="NCBI Taxonomy" id="33203"/>
    <lineage>
        <taxon>Eukaryota</taxon>
        <taxon>Fungi</taxon>
        <taxon>Dikarya</taxon>
        <taxon>Ascomycota</taxon>
        <taxon>Pezizomycotina</taxon>
        <taxon>Sordariomycetes</taxon>
        <taxon>Hypocreomycetidae</taxon>
        <taxon>Hypocreales</taxon>
        <taxon>Ophiocordycipitaceae</taxon>
        <taxon>Purpureocillium</taxon>
    </lineage>
</organism>
<dbReference type="AlphaFoldDB" id="A0A179H346"/>
<protein>
    <submittedName>
        <fullName evidence="4">Uncharacterized protein</fullName>
    </submittedName>
</protein>
<dbReference type="Pfam" id="PF19343">
    <property type="entry name" value="HAM1_N"/>
    <property type="match status" value="1"/>
</dbReference>
<dbReference type="PANTHER" id="PTHR31138:SF1">
    <property type="entry name" value="PDZ DOMAIN-CONTAINING PROTEIN"/>
    <property type="match status" value="1"/>
</dbReference>
<evidence type="ECO:0000256" key="1">
    <source>
        <dbReference type="SAM" id="MobiDB-lite"/>
    </source>
</evidence>
<accession>A0A179H346</accession>
<reference evidence="6" key="1">
    <citation type="submission" date="2015-05" db="EMBL/GenBank/DDBJ databases">
        <authorList>
            <person name="Wang D.B."/>
            <person name="Wang M."/>
        </authorList>
    </citation>
    <scope>NUCLEOTIDE SEQUENCE</scope>
    <source>
        <strain evidence="6">36-1</strain>
    </source>
</reference>
<evidence type="ECO:0000259" key="3">
    <source>
        <dbReference type="Pfam" id="PF19343"/>
    </source>
</evidence>
<dbReference type="InterPro" id="IPR027842">
    <property type="entry name" value="HAM1-like_C"/>
</dbReference>
<evidence type="ECO:0000313" key="6">
    <source>
        <dbReference type="EMBL" id="PWI68702.1"/>
    </source>
</evidence>
<evidence type="ECO:0000259" key="2">
    <source>
        <dbReference type="Pfam" id="PF14613"/>
    </source>
</evidence>
<dbReference type="KEGG" id="plj:28886857"/>
<reference evidence="4 7" key="3">
    <citation type="submission" date="2016-01" db="EMBL/GenBank/DDBJ databases">
        <title>Biosynthesis of antibiotic leucinostatins and their inhibition on Phytophthora in bio-control Purpureocillium lilacinum.</title>
        <authorList>
            <person name="Wang G."/>
            <person name="Liu Z."/>
            <person name="Lin R."/>
            <person name="Li E."/>
            <person name="Mao Z."/>
            <person name="Ling J."/>
            <person name="Yin W."/>
            <person name="Xie B."/>
        </authorList>
    </citation>
    <scope>NUCLEOTIDE SEQUENCE [LARGE SCALE GENOMIC DNA]</scope>
    <source>
        <strain evidence="4">PLBJ-1</strain>
        <strain evidence="5">PLFJ-1</strain>
    </source>
</reference>
<evidence type="ECO:0000313" key="8">
    <source>
        <dbReference type="Proteomes" id="UP000245956"/>
    </source>
</evidence>
<evidence type="ECO:0000313" key="4">
    <source>
        <dbReference type="EMBL" id="OAQ83789.1"/>
    </source>
</evidence>
<name>A0A179H346_PURLI</name>